<evidence type="ECO:0000256" key="6">
    <source>
        <dbReference type="ARBA" id="ARBA00022840"/>
    </source>
</evidence>
<comment type="caution">
    <text evidence="9">The sequence shown here is derived from an EMBL/GenBank/DDBJ whole genome shotgun (WGS) entry which is preliminary data.</text>
</comment>
<dbReference type="Pfam" id="PF00005">
    <property type="entry name" value="ABC_tran"/>
    <property type="match status" value="2"/>
</dbReference>
<dbReference type="InterPro" id="IPR017871">
    <property type="entry name" value="ABC_transporter-like_CS"/>
</dbReference>
<organism evidence="9 10">
    <name type="scientific">Bradyrhizobium campsiandrae</name>
    <dbReference type="NCBI Taxonomy" id="1729892"/>
    <lineage>
        <taxon>Bacteria</taxon>
        <taxon>Pseudomonadati</taxon>
        <taxon>Pseudomonadota</taxon>
        <taxon>Alphaproteobacteria</taxon>
        <taxon>Hyphomicrobiales</taxon>
        <taxon>Nitrobacteraceae</taxon>
        <taxon>Bradyrhizobium</taxon>
    </lineage>
</organism>
<evidence type="ECO:0000256" key="2">
    <source>
        <dbReference type="ARBA" id="ARBA00022448"/>
    </source>
</evidence>
<dbReference type="PANTHER" id="PTHR43790:SF9">
    <property type="entry name" value="GALACTOFURANOSE TRANSPORTER ATP-BINDING PROTEIN YTFR"/>
    <property type="match status" value="1"/>
</dbReference>
<reference evidence="9 10" key="1">
    <citation type="journal article" date="2020" name="Arch. Microbiol.">
        <title>Bradyrhizobium campsiandrae sp. nov., a nitrogen-fixing bacterial strain isolated from a native leguminous tree from the Amazon adapted to flooded conditions.</title>
        <authorList>
            <person name="Cabral Michel D."/>
            <person name="Martins da Costa E."/>
            <person name="Azarias Guimaraes A."/>
            <person name="Soares de Carvalho T."/>
            <person name="Santos de Castro Caputo P."/>
            <person name="Willems A."/>
            <person name="de Souza Moreira F.M."/>
        </authorList>
    </citation>
    <scope>NUCLEOTIDE SEQUENCE [LARGE SCALE GENOMIC DNA]</scope>
    <source>
        <strain evidence="10">INPA 384B</strain>
    </source>
</reference>
<evidence type="ECO:0000256" key="3">
    <source>
        <dbReference type="ARBA" id="ARBA00022597"/>
    </source>
</evidence>
<keyword evidence="10" id="KW-1185">Reference proteome</keyword>
<comment type="similarity">
    <text evidence="1">Belongs to the ABC transporter superfamily.</text>
</comment>
<dbReference type="SUPFAM" id="SSF52540">
    <property type="entry name" value="P-loop containing nucleoside triphosphate hydrolases"/>
    <property type="match status" value="2"/>
</dbReference>
<feature type="domain" description="ABC transporter" evidence="8">
    <location>
        <begin position="247"/>
        <end position="498"/>
    </location>
</feature>
<sequence>MSGEDILTLSRATKLYGGNPAIENVDFTLRRGEIHGLVGENGAGKSTLTKVMAGVVTLTSGVMTIDGSEASPKTPLEARHLGVAMVFQENSLVPTMTVGQNLFLGQERFYNRLRGVYIAAQQFLQSLNFDVPPTTIVGTLGAAKKQMVEIARAVLHRAKIIIFDEPTATLTPEEKKYFFDLVRDLRKRGVSVVFISHALEEALTLADRITVLRDGRNVVTDDAAKFDRARIVRAMVGRDLSHTLYGVRKTAVRKAGARVLVVQNLKMAPAVKNNSLSVFAGQITGVFGLVGAGRTETFKVVAGVLKRDFFHGGEIILNDRPVRFRVPAPGVRAGIAYITEDRKVEGFFETASIAWNIYLGLLAKFPRGRALLSKREGMEVGAKWTEKLKVRAISNQARVVELSGGNQQKVVIAKSLVQEPKLVIFDEPTRGVDVGAIVEIHELINRLADEGTAVVVISSYLPEIMALSDRILVSRQGKVVEEFSALEATEEKIMYAAIH</sequence>
<proteinExistence type="inferred from homology"/>
<keyword evidence="5" id="KW-0547">Nucleotide-binding</keyword>
<feature type="domain" description="ABC transporter" evidence="8">
    <location>
        <begin position="7"/>
        <end position="239"/>
    </location>
</feature>
<dbReference type="InterPro" id="IPR027417">
    <property type="entry name" value="P-loop_NTPase"/>
</dbReference>
<dbReference type="InterPro" id="IPR003439">
    <property type="entry name" value="ABC_transporter-like_ATP-bd"/>
</dbReference>
<name>A0ABR7UM31_9BRAD</name>
<dbReference type="SMART" id="SM00382">
    <property type="entry name" value="AAA"/>
    <property type="match status" value="2"/>
</dbReference>
<gene>
    <name evidence="9" type="ORF">HA482_41680</name>
</gene>
<keyword evidence="4" id="KW-0677">Repeat</keyword>
<evidence type="ECO:0000259" key="8">
    <source>
        <dbReference type="PROSITE" id="PS50893"/>
    </source>
</evidence>
<evidence type="ECO:0000256" key="7">
    <source>
        <dbReference type="ARBA" id="ARBA00024722"/>
    </source>
</evidence>
<dbReference type="Gene3D" id="3.40.50.300">
    <property type="entry name" value="P-loop containing nucleotide triphosphate hydrolases"/>
    <property type="match status" value="2"/>
</dbReference>
<dbReference type="CDD" id="cd03215">
    <property type="entry name" value="ABC_Carb_Monos_II"/>
    <property type="match status" value="1"/>
</dbReference>
<dbReference type="PROSITE" id="PS00211">
    <property type="entry name" value="ABC_TRANSPORTER_1"/>
    <property type="match status" value="1"/>
</dbReference>
<evidence type="ECO:0000256" key="1">
    <source>
        <dbReference type="ARBA" id="ARBA00005417"/>
    </source>
</evidence>
<dbReference type="InterPro" id="IPR003593">
    <property type="entry name" value="AAA+_ATPase"/>
</dbReference>
<comment type="function">
    <text evidence="7">Involved in beta-(1--&gt;2)glucan export. Transmembrane domains (TMD) form a pore in the inner membrane and the ATP-binding domain (NBD) is responsible for energy generation.</text>
</comment>
<dbReference type="EMBL" id="JAATTO010000138">
    <property type="protein sequence ID" value="MBC9984690.1"/>
    <property type="molecule type" value="Genomic_DNA"/>
</dbReference>
<keyword evidence="2" id="KW-0813">Transport</keyword>
<dbReference type="PROSITE" id="PS50893">
    <property type="entry name" value="ABC_TRANSPORTER_2"/>
    <property type="match status" value="2"/>
</dbReference>
<keyword evidence="3" id="KW-0762">Sugar transport</keyword>
<protein>
    <submittedName>
        <fullName evidence="9">Sugar ABC transporter ATP-binding protein</fullName>
    </submittedName>
</protein>
<dbReference type="GO" id="GO:0005524">
    <property type="term" value="F:ATP binding"/>
    <property type="evidence" value="ECO:0007669"/>
    <property type="project" value="UniProtKB-KW"/>
</dbReference>
<dbReference type="CDD" id="cd03216">
    <property type="entry name" value="ABC_Carb_Monos_I"/>
    <property type="match status" value="1"/>
</dbReference>
<dbReference type="PANTHER" id="PTHR43790">
    <property type="entry name" value="CARBOHYDRATE TRANSPORT ATP-BINDING PROTEIN MG119-RELATED"/>
    <property type="match status" value="1"/>
</dbReference>
<accession>A0ABR7UM31</accession>
<evidence type="ECO:0000313" key="10">
    <source>
        <dbReference type="Proteomes" id="UP000639516"/>
    </source>
</evidence>
<evidence type="ECO:0000256" key="5">
    <source>
        <dbReference type="ARBA" id="ARBA00022741"/>
    </source>
</evidence>
<evidence type="ECO:0000256" key="4">
    <source>
        <dbReference type="ARBA" id="ARBA00022737"/>
    </source>
</evidence>
<evidence type="ECO:0000313" key="9">
    <source>
        <dbReference type="EMBL" id="MBC9984690.1"/>
    </source>
</evidence>
<dbReference type="Proteomes" id="UP000639516">
    <property type="component" value="Unassembled WGS sequence"/>
</dbReference>
<dbReference type="RefSeq" id="WP_188106671.1">
    <property type="nucleotide sequence ID" value="NZ_JAANIH010000061.1"/>
</dbReference>
<keyword evidence="6 9" id="KW-0067">ATP-binding</keyword>
<dbReference type="InterPro" id="IPR050107">
    <property type="entry name" value="ABC_carbohydrate_import_ATPase"/>
</dbReference>